<dbReference type="AlphaFoldDB" id="A0A0G9H4V1"/>
<accession>A0A0G9H4V1</accession>
<evidence type="ECO:0000313" key="3">
    <source>
        <dbReference type="Proteomes" id="UP000035481"/>
    </source>
</evidence>
<feature type="transmembrane region" description="Helical" evidence="1">
    <location>
        <begin position="59"/>
        <end position="83"/>
    </location>
</feature>
<reference evidence="2 3" key="1">
    <citation type="journal article" date="2015" name="Antonie Van Leeuwenhoek">
        <title>A phylogenomic and molecular marker based taxonomic framework for the order Xanthomonadales: proposal to transfer the families Algiphilaceae and Solimonadaceae to the order Nevskiales ord. nov. and to create a new family within the order Xanthomonadales, the family Rhodanobacteraceae fam. nov., containing the genus Rhodanobacter and its closest relatives.</title>
        <authorList>
            <person name="Naushad S."/>
            <person name="Adeolu M."/>
            <person name="Wong S."/>
            <person name="Sohail M."/>
            <person name="Schellhorn H.E."/>
            <person name="Gupta R.S."/>
        </authorList>
    </citation>
    <scope>NUCLEOTIDE SEQUENCE [LARGE SCALE GENOMIC DNA]</scope>
    <source>
        <strain evidence="2 3">DSM 16301</strain>
    </source>
</reference>
<dbReference type="EMBL" id="JPLA01000020">
    <property type="protein sequence ID" value="KLD64234.1"/>
    <property type="molecule type" value="Genomic_DNA"/>
</dbReference>
<protein>
    <recommendedName>
        <fullName evidence="4">Transmembrane protein</fullName>
    </recommendedName>
</protein>
<comment type="caution">
    <text evidence="2">The sequence shown here is derived from an EMBL/GenBank/DDBJ whole genome shotgun (WGS) entry which is preliminary data.</text>
</comment>
<feature type="transmembrane region" description="Helical" evidence="1">
    <location>
        <begin position="109"/>
        <end position="128"/>
    </location>
</feature>
<evidence type="ECO:0000256" key="1">
    <source>
        <dbReference type="SAM" id="Phobius"/>
    </source>
</evidence>
<organism evidence="2 3">
    <name type="scientific">Dyella japonica DSM 16301</name>
    <dbReference type="NCBI Taxonomy" id="1440762"/>
    <lineage>
        <taxon>Bacteria</taxon>
        <taxon>Pseudomonadati</taxon>
        <taxon>Pseudomonadota</taxon>
        <taxon>Gammaproteobacteria</taxon>
        <taxon>Lysobacterales</taxon>
        <taxon>Rhodanobacteraceae</taxon>
        <taxon>Dyella</taxon>
    </lineage>
</organism>
<evidence type="ECO:0008006" key="4">
    <source>
        <dbReference type="Google" id="ProtNLM"/>
    </source>
</evidence>
<dbReference type="Proteomes" id="UP000035481">
    <property type="component" value="Unassembled WGS sequence"/>
</dbReference>
<dbReference type="PATRIC" id="fig|1440762.4.peg.1028"/>
<keyword evidence="1" id="KW-0472">Membrane</keyword>
<keyword evidence="1" id="KW-1133">Transmembrane helix</keyword>
<evidence type="ECO:0000313" key="2">
    <source>
        <dbReference type="EMBL" id="KLD64234.1"/>
    </source>
</evidence>
<name>A0A0G9H4V1_9GAMM</name>
<gene>
    <name evidence="2" type="ORF">Y882_07715</name>
</gene>
<feature type="transmembrane region" description="Helical" evidence="1">
    <location>
        <begin position="20"/>
        <end position="47"/>
    </location>
</feature>
<proteinExistence type="predicted"/>
<sequence>MSPRQPIGTRGMFFDQSWMGYGIVGALEAGAIALVIGLLLYVGLHLFGRSQGWSLGLEVGWASVIGVILAGGSDMWNLIYFNYGRVQSLQLLKIRLAEVHDPDNLGARVFFEFVGVAVGVFIGWLLFARRRTSV</sequence>
<keyword evidence="1" id="KW-0812">Transmembrane</keyword>
<dbReference type="STRING" id="1440762.Y882_07715"/>